<accession>W6ZZ57</accession>
<protein>
    <recommendedName>
        <fullName evidence="3">Plasmodium RESA N-terminal domain-containing protein</fullName>
    </recommendedName>
</protein>
<dbReference type="AlphaFoldDB" id="W6ZZ57"/>
<gene>
    <name evidence="1" type="ORF">C922_05066</name>
</gene>
<reference evidence="1 2" key="1">
    <citation type="submission" date="2013-02" db="EMBL/GenBank/DDBJ databases">
        <title>The Genome Sequence of Plasmodium inui San Antonio 1.</title>
        <authorList>
            <consortium name="The Broad Institute Genome Sequencing Platform"/>
            <consortium name="The Broad Institute Genome Sequencing Center for Infectious Disease"/>
            <person name="Neafsey D."/>
            <person name="Cheeseman I."/>
            <person name="Volkman S."/>
            <person name="Adams J."/>
            <person name="Walker B."/>
            <person name="Young S.K."/>
            <person name="Zeng Q."/>
            <person name="Gargeya S."/>
            <person name="Fitzgerald M."/>
            <person name="Haas B."/>
            <person name="Abouelleil A."/>
            <person name="Alvarado L."/>
            <person name="Arachchi H.M."/>
            <person name="Berlin A.M."/>
            <person name="Chapman S.B."/>
            <person name="Dewar J."/>
            <person name="Goldberg J."/>
            <person name="Griggs A."/>
            <person name="Gujja S."/>
            <person name="Hansen M."/>
            <person name="Howarth C."/>
            <person name="Imamovic A."/>
            <person name="Larimer J."/>
            <person name="McCowan C."/>
            <person name="Murphy C."/>
            <person name="Neiman D."/>
            <person name="Pearson M."/>
            <person name="Priest M."/>
            <person name="Roberts A."/>
            <person name="Saif S."/>
            <person name="Shea T."/>
            <person name="Sisk P."/>
            <person name="Sykes S."/>
            <person name="Wortman J."/>
            <person name="Nusbaum C."/>
            <person name="Birren B."/>
        </authorList>
    </citation>
    <scope>NUCLEOTIDE SEQUENCE [LARGE SCALE GENOMIC DNA]</scope>
    <source>
        <strain evidence="1 2">San Antonio 1</strain>
    </source>
</reference>
<proteinExistence type="predicted"/>
<evidence type="ECO:0000313" key="1">
    <source>
        <dbReference type="EMBL" id="EUD64550.1"/>
    </source>
</evidence>
<organism evidence="1 2">
    <name type="scientific">Plasmodium inui San Antonio 1</name>
    <dbReference type="NCBI Taxonomy" id="1237626"/>
    <lineage>
        <taxon>Eukaryota</taxon>
        <taxon>Sar</taxon>
        <taxon>Alveolata</taxon>
        <taxon>Apicomplexa</taxon>
        <taxon>Aconoidasida</taxon>
        <taxon>Haemosporida</taxon>
        <taxon>Plasmodiidae</taxon>
        <taxon>Plasmodium</taxon>
        <taxon>Plasmodium (Plasmodium)</taxon>
    </lineage>
</organism>
<dbReference type="EMBL" id="KI965495">
    <property type="protein sequence ID" value="EUD64550.1"/>
    <property type="molecule type" value="Genomic_DNA"/>
</dbReference>
<dbReference type="GeneID" id="20040340"/>
<dbReference type="RefSeq" id="XP_008818861.1">
    <property type="nucleotide sequence ID" value="XM_008820639.1"/>
</dbReference>
<sequence length="156" mass="19310">MERGPRCRPSTSTSDYFEFQMIIEKWADLEDRMRKKWEYIEYQEHNSWFQILLGIWLVASLMMNRSSNRIRIFETWSDMCQIIGRKRVNENQHDNEILDKIIKKLKHKALNKLIKDWDADVEDYWKDIVRMKMEKNMEWCKPLREKCNTWIRYHSS</sequence>
<evidence type="ECO:0008006" key="3">
    <source>
        <dbReference type="Google" id="ProtNLM"/>
    </source>
</evidence>
<dbReference type="OrthoDB" id="380530at2759"/>
<dbReference type="VEuPathDB" id="PlasmoDB:C922_05066"/>
<dbReference type="Proteomes" id="UP000030640">
    <property type="component" value="Unassembled WGS sequence"/>
</dbReference>
<name>W6ZZ57_9APIC</name>
<keyword evidence="2" id="KW-1185">Reference proteome</keyword>
<evidence type="ECO:0000313" key="2">
    <source>
        <dbReference type="Proteomes" id="UP000030640"/>
    </source>
</evidence>